<evidence type="ECO:0000256" key="8">
    <source>
        <dbReference type="ARBA" id="ARBA00022917"/>
    </source>
</evidence>
<reference evidence="13" key="1">
    <citation type="journal article" date="2023" name="Mol. Biol. Evol.">
        <title>Third-Generation Sequencing Reveals the Adaptive Role of the Epigenome in Three Deep-Sea Polychaetes.</title>
        <authorList>
            <person name="Perez M."/>
            <person name="Aroh O."/>
            <person name="Sun Y."/>
            <person name="Lan Y."/>
            <person name="Juniper S.K."/>
            <person name="Young C.R."/>
            <person name="Angers B."/>
            <person name="Qian P.Y."/>
        </authorList>
    </citation>
    <scope>NUCLEOTIDE SEQUENCE</scope>
    <source>
        <strain evidence="13">P08H-3</strain>
    </source>
</reference>
<dbReference type="PRINTS" id="PR00315">
    <property type="entry name" value="ELONGATNFCT"/>
</dbReference>
<evidence type="ECO:0000256" key="2">
    <source>
        <dbReference type="ARBA" id="ARBA00007249"/>
    </source>
</evidence>
<evidence type="ECO:0000256" key="7">
    <source>
        <dbReference type="ARBA" id="ARBA00022845"/>
    </source>
</evidence>
<evidence type="ECO:0000256" key="9">
    <source>
        <dbReference type="ARBA" id="ARBA00023134"/>
    </source>
</evidence>
<dbReference type="InterPro" id="IPR015033">
    <property type="entry name" value="HBS1-like_N"/>
</dbReference>
<sequence>MSRHRNVRSLNYEEECDGYDDVYGHSVEEDFCVSPSTAAEFMYDRSQQQQHVLSTFMKKEHEPNIPEEECEVDIDESPLQDSSSFIKPALNDIEQAQLYSCLEELRSVLGDNIPEHILIDAVLKANFDHEKALNSILCQQEAPKPQREPRKKRDRDDYNSLNSSPSPDSILTKPLASSCVCEKLNDSPQSTCCACGVLQTVVLDKSPSIESQRSGTLVLNLSEKDYNMHASDHPEQSTVLSPGVLTKQLSLDLTTDTGSGKYGPASDRTQKSKMQMCELVSPTSGGNRDSYLFSKPSSTSDFASRVQTSEIMASDLGCTAIQFNVASSPPLGQSDDKLLGSSTPRLSCVELKTNSTAGDKSPGKSRVTDVIIAHKGLLHSELVDYKATKTRVIREELDVRNSDLLSRSILLSSSDTECSPPTQSRSSPRFNNLPSFKATCKSSSDINTSSKLVSLSQLASDCGNPPNSSSSAKFASLSQLAADRMPLPKCGSMSEPIMLSHPATCYENPPNSCSKKTTELSDLKIDCATPPNSGSLSKPIGLSQLAADCKNSPNSKSSSKPISLSHLAADWGNPPGADPSSKTLNLSQLAAEHGSPLKSGSSSNPISLSQLAANRGTQPSSNSSSKPITLSHLVTECTVLQNSGSSPKQITSSHLRACCGGPQDSSSSSKVIRLSQLAADCTTIQTSGSLSNSISLSNPEAGCGTSSSSNFGSRGTTIFAKAADCATLQSSCSSPKLISLSQLAAGSGSPLDIGSLSKPISLSHLAADSGSPPNFSSLPNTRSLSHMATSSPLLNSGSSSRLISLSHLAAENGSVQNLGSSQKSITLSHLSPDDGTLLDSDTAAKCLSSDGRHPLNIDSLSKPTAITRSADDQRNMKNTASSPKKTDIISEQMLTLDSLAFLSDIKPPPGFKPIVKKALSTTVKRVPPGFEGHPPKPPGLQVSFNLSDLAAKHEVHMSKSKTEKVQKTIIVPVLVSMTRPSLFARILCSKYTAAQTGVQKASCGKFCYDRQALGKKHIEQVKYDIRPFDFSTPSPDDIVKTKQKAAFGISYTAGTDLTQGVARLTFSASKRTTMGFAEPDKTEETKEKSEKTVKEKGSDNNINKETPEKAANIVTETPKKDVTDAASSKSVTRSKREKQHVQAMYDRRNEDSKAHLNLVVIGHVDAGKSTMMGHVLYQLGFVNKKVMHKHEQEAKKMGKASFAYAWVLDETEEERSRGVTMDVAQTRFETDSKVVTLLDAPGHKDFIPNMITGAAQADVAILVVNATRGEFETGFDMGGQTREHAMLIRSLGVSQLLVAVNKMDTVDWSQVRYDEIVKKLGTFLKQTGFKEADVSYVPCSGLIGENLTKPSKIPELCSWYNGPCVVQQIDQFRSPERLIDKPLRLSVTDIFKGQGAGFSVAGTIQAGCVQPTDKVLVMPQAELATVKAILVDEAPAQMAFAGDSVIFTLVGIEMTNIAIGSIVCDRNEPIRASTRFQARVVIFNIDIPITKGFPVEVHYQSLTEPGQVRRLISQLHKSTGEVVKKKPRCATFSLHTHIHTHTCTHRCTYTYMLINNLLLLLQMLS</sequence>
<keyword evidence="9" id="KW-0342">GTP-binding</keyword>
<dbReference type="InterPro" id="IPR009000">
    <property type="entry name" value="Transl_B-barrel_sf"/>
</dbReference>
<keyword evidence="6" id="KW-0378">Hydrolase</keyword>
<dbReference type="Pfam" id="PF08938">
    <property type="entry name" value="HBS1_N"/>
    <property type="match status" value="1"/>
</dbReference>
<dbReference type="EMBL" id="JAODUP010000013">
    <property type="protein sequence ID" value="KAK2168907.1"/>
    <property type="molecule type" value="Genomic_DNA"/>
</dbReference>
<evidence type="ECO:0000256" key="4">
    <source>
        <dbReference type="ARBA" id="ARBA00022553"/>
    </source>
</evidence>
<comment type="subcellular location">
    <subcellularLocation>
        <location evidence="1">Cytoplasm</location>
    </subcellularLocation>
</comment>
<dbReference type="InterPro" id="IPR050100">
    <property type="entry name" value="TRAFAC_GTPase_members"/>
</dbReference>
<feature type="region of interest" description="Disordered" evidence="11">
    <location>
        <begin position="1073"/>
        <end position="1140"/>
    </location>
</feature>
<evidence type="ECO:0000313" key="13">
    <source>
        <dbReference type="EMBL" id="KAK2168907.1"/>
    </source>
</evidence>
<dbReference type="GO" id="GO:0005525">
    <property type="term" value="F:GTP binding"/>
    <property type="evidence" value="ECO:0007669"/>
    <property type="project" value="UniProtKB-KW"/>
</dbReference>
<keyword evidence="8" id="KW-0648">Protein biosynthesis</keyword>
<evidence type="ECO:0000256" key="1">
    <source>
        <dbReference type="ARBA" id="ARBA00004496"/>
    </source>
</evidence>
<evidence type="ECO:0000256" key="11">
    <source>
        <dbReference type="SAM" id="MobiDB-lite"/>
    </source>
</evidence>
<dbReference type="FunFam" id="3.40.50.300:FF:000204">
    <property type="entry name" value="Translation elongation factor Tu"/>
    <property type="match status" value="1"/>
</dbReference>
<dbReference type="InterPro" id="IPR054696">
    <property type="entry name" value="GTP-eEF1A_C"/>
</dbReference>
<dbReference type="Proteomes" id="UP001208570">
    <property type="component" value="Unassembled WGS sequence"/>
</dbReference>
<dbReference type="InterPro" id="IPR009001">
    <property type="entry name" value="Transl_elong_EF1A/Init_IF2_C"/>
</dbReference>
<evidence type="ECO:0000256" key="5">
    <source>
        <dbReference type="ARBA" id="ARBA00022741"/>
    </source>
</evidence>
<dbReference type="SUPFAM" id="SSF109732">
    <property type="entry name" value="HBS1-like domain"/>
    <property type="match status" value="1"/>
</dbReference>
<comment type="similarity">
    <text evidence="2">Belongs to the TRAFAC class translation factor GTPase superfamily. Classic translation factor GTPase family. EF-Tu/EF-1A subfamily.</text>
</comment>
<organism evidence="13 14">
    <name type="scientific">Paralvinella palmiformis</name>
    <dbReference type="NCBI Taxonomy" id="53620"/>
    <lineage>
        <taxon>Eukaryota</taxon>
        <taxon>Metazoa</taxon>
        <taxon>Spiralia</taxon>
        <taxon>Lophotrochozoa</taxon>
        <taxon>Annelida</taxon>
        <taxon>Polychaeta</taxon>
        <taxon>Sedentaria</taxon>
        <taxon>Canalipalpata</taxon>
        <taxon>Terebellida</taxon>
        <taxon>Terebelliformia</taxon>
        <taxon>Alvinellidae</taxon>
        <taxon>Paralvinella</taxon>
    </lineage>
</organism>
<dbReference type="FunFam" id="2.40.30.10:FF:000020">
    <property type="entry name" value="Translation elongation factor EF-1"/>
    <property type="match status" value="1"/>
</dbReference>
<dbReference type="PANTHER" id="PTHR23115">
    <property type="entry name" value="TRANSLATION FACTOR"/>
    <property type="match status" value="1"/>
</dbReference>
<keyword evidence="14" id="KW-1185">Reference proteome</keyword>
<feature type="compositionally biased region" description="Polar residues" evidence="11">
    <location>
        <begin position="159"/>
        <end position="169"/>
    </location>
</feature>
<evidence type="ECO:0000256" key="10">
    <source>
        <dbReference type="ARBA" id="ARBA00049117"/>
    </source>
</evidence>
<accession>A0AAD9NG06</accession>
<dbReference type="CDD" id="cd16267">
    <property type="entry name" value="HBS1-like_II"/>
    <property type="match status" value="1"/>
</dbReference>
<dbReference type="SUPFAM" id="SSF52540">
    <property type="entry name" value="P-loop containing nucleoside triphosphate hydrolases"/>
    <property type="match status" value="1"/>
</dbReference>
<dbReference type="GO" id="GO:0006417">
    <property type="term" value="P:regulation of translation"/>
    <property type="evidence" value="ECO:0007669"/>
    <property type="project" value="UniProtKB-KW"/>
</dbReference>
<dbReference type="SUPFAM" id="SSF50447">
    <property type="entry name" value="Translation proteins"/>
    <property type="match status" value="1"/>
</dbReference>
<dbReference type="PROSITE" id="PS51722">
    <property type="entry name" value="G_TR_2"/>
    <property type="match status" value="1"/>
</dbReference>
<evidence type="ECO:0000256" key="3">
    <source>
        <dbReference type="ARBA" id="ARBA00022490"/>
    </source>
</evidence>
<name>A0AAD9NG06_9ANNE</name>
<evidence type="ECO:0000259" key="12">
    <source>
        <dbReference type="PROSITE" id="PS51722"/>
    </source>
</evidence>
<comment type="caution">
    <text evidence="13">The sequence shown here is derived from an EMBL/GenBank/DDBJ whole genome shotgun (WGS) entry which is preliminary data.</text>
</comment>
<dbReference type="InterPro" id="IPR000795">
    <property type="entry name" value="T_Tr_GTP-bd_dom"/>
</dbReference>
<dbReference type="Pfam" id="PF00009">
    <property type="entry name" value="GTP_EFTU"/>
    <property type="match status" value="1"/>
</dbReference>
<feature type="region of interest" description="Disordered" evidence="11">
    <location>
        <begin position="137"/>
        <end position="169"/>
    </location>
</feature>
<proteinExistence type="inferred from homology"/>
<dbReference type="Gene3D" id="3.40.50.300">
    <property type="entry name" value="P-loop containing nucleotide triphosphate hydrolases"/>
    <property type="match status" value="1"/>
</dbReference>
<dbReference type="SUPFAM" id="SSF50465">
    <property type="entry name" value="EF-Tu/eEF-1alpha/eIF2-gamma C-terminal domain"/>
    <property type="match status" value="1"/>
</dbReference>
<dbReference type="Gene3D" id="1.10.8.10">
    <property type="entry name" value="DNA helicase RuvA subunit, C-terminal domain"/>
    <property type="match status" value="1"/>
</dbReference>
<feature type="domain" description="Tr-type G" evidence="12">
    <location>
        <begin position="1153"/>
        <end position="1376"/>
    </location>
</feature>
<keyword evidence="3" id="KW-0963">Cytoplasm</keyword>
<dbReference type="InterPro" id="IPR027417">
    <property type="entry name" value="P-loop_NTPase"/>
</dbReference>
<feature type="compositionally biased region" description="Low complexity" evidence="11">
    <location>
        <begin position="550"/>
        <end position="565"/>
    </location>
</feature>
<feature type="compositionally biased region" description="Polar residues" evidence="11">
    <location>
        <begin position="771"/>
        <end position="789"/>
    </location>
</feature>
<feature type="region of interest" description="Disordered" evidence="11">
    <location>
        <begin position="548"/>
        <end position="583"/>
    </location>
</feature>
<dbReference type="GO" id="GO:0005737">
    <property type="term" value="C:cytoplasm"/>
    <property type="evidence" value="ECO:0007669"/>
    <property type="project" value="UniProtKB-SubCell"/>
</dbReference>
<dbReference type="CDD" id="cd01883">
    <property type="entry name" value="EF1_alpha"/>
    <property type="match status" value="1"/>
</dbReference>
<dbReference type="Gene3D" id="2.40.30.10">
    <property type="entry name" value="Translation factors"/>
    <property type="match status" value="2"/>
</dbReference>
<keyword evidence="4" id="KW-0597">Phosphoprotein</keyword>
<dbReference type="InterPro" id="IPR037189">
    <property type="entry name" value="HBS1-like_N_sf"/>
</dbReference>
<dbReference type="GO" id="GO:0006412">
    <property type="term" value="P:translation"/>
    <property type="evidence" value="ECO:0007669"/>
    <property type="project" value="UniProtKB-KW"/>
</dbReference>
<evidence type="ECO:0000313" key="14">
    <source>
        <dbReference type="Proteomes" id="UP001208570"/>
    </source>
</evidence>
<evidence type="ECO:0000256" key="6">
    <source>
        <dbReference type="ARBA" id="ARBA00022801"/>
    </source>
</evidence>
<dbReference type="Pfam" id="PF22594">
    <property type="entry name" value="GTP-eEF1A_C"/>
    <property type="match status" value="1"/>
</dbReference>
<protein>
    <recommendedName>
        <fullName evidence="12">Tr-type G domain-containing protein</fullName>
    </recommendedName>
</protein>
<feature type="compositionally biased region" description="Basic and acidic residues" evidence="11">
    <location>
        <begin position="1078"/>
        <end position="1098"/>
    </location>
</feature>
<gene>
    <name evidence="13" type="ORF">LSH36_13g08047</name>
</gene>
<keyword evidence="7" id="KW-0810">Translation regulation</keyword>
<feature type="region of interest" description="Disordered" evidence="11">
    <location>
        <begin position="767"/>
        <end position="792"/>
    </location>
</feature>
<keyword evidence="5" id="KW-0547">Nucleotide-binding</keyword>
<dbReference type="GO" id="GO:0003924">
    <property type="term" value="F:GTPase activity"/>
    <property type="evidence" value="ECO:0007669"/>
    <property type="project" value="InterPro"/>
</dbReference>
<comment type="catalytic activity">
    <reaction evidence="10">
        <text>GTP + H2O = GDP + phosphate + H(+)</text>
        <dbReference type="Rhea" id="RHEA:19669"/>
        <dbReference type="ChEBI" id="CHEBI:15377"/>
        <dbReference type="ChEBI" id="CHEBI:15378"/>
        <dbReference type="ChEBI" id="CHEBI:37565"/>
        <dbReference type="ChEBI" id="CHEBI:43474"/>
        <dbReference type="ChEBI" id="CHEBI:58189"/>
    </reaction>
    <physiologicalReaction direction="left-to-right" evidence="10">
        <dbReference type="Rhea" id="RHEA:19670"/>
    </physiologicalReaction>
</comment>